<organism evidence="3 4">
    <name type="scientific">Amycolatopsis bullii</name>
    <dbReference type="NCBI Taxonomy" id="941987"/>
    <lineage>
        <taxon>Bacteria</taxon>
        <taxon>Bacillati</taxon>
        <taxon>Actinomycetota</taxon>
        <taxon>Actinomycetes</taxon>
        <taxon>Pseudonocardiales</taxon>
        <taxon>Pseudonocardiaceae</taxon>
        <taxon>Amycolatopsis</taxon>
    </lineage>
</organism>
<feature type="region of interest" description="Disordered" evidence="1">
    <location>
        <begin position="1"/>
        <end position="32"/>
    </location>
</feature>
<comment type="caution">
    <text evidence="3">The sequence shown here is derived from an EMBL/GenBank/DDBJ whole genome shotgun (WGS) entry which is preliminary data.</text>
</comment>
<keyword evidence="4" id="KW-1185">Reference proteome</keyword>
<keyword evidence="2" id="KW-0472">Membrane</keyword>
<proteinExistence type="predicted"/>
<reference evidence="4" key="1">
    <citation type="journal article" date="2019" name="Int. J. Syst. Evol. Microbiol.">
        <title>The Global Catalogue of Microorganisms (GCM) 10K type strain sequencing project: providing services to taxonomists for standard genome sequencing and annotation.</title>
        <authorList>
            <consortium name="The Broad Institute Genomics Platform"/>
            <consortium name="The Broad Institute Genome Sequencing Center for Infectious Disease"/>
            <person name="Wu L."/>
            <person name="Ma J."/>
        </authorList>
    </citation>
    <scope>NUCLEOTIDE SEQUENCE [LARGE SCALE GENOMIC DNA]</scope>
    <source>
        <strain evidence="4">CGMCC 4.7680</strain>
    </source>
</reference>
<dbReference type="Proteomes" id="UP000649955">
    <property type="component" value="Unassembled WGS sequence"/>
</dbReference>
<dbReference type="InterPro" id="IPR045770">
    <property type="entry name" value="DUF6223"/>
</dbReference>
<evidence type="ECO:0000256" key="1">
    <source>
        <dbReference type="SAM" id="MobiDB-lite"/>
    </source>
</evidence>
<evidence type="ECO:0000313" key="4">
    <source>
        <dbReference type="Proteomes" id="UP000649955"/>
    </source>
</evidence>
<protein>
    <recommendedName>
        <fullName evidence="5">Integral membrane protein</fullName>
    </recommendedName>
</protein>
<sequence>MVPAAPAAARSVCPRTTTGSGSGGHASGVPSEPKEHLMNVLAATSSYDLTPGRLWSLIAVVFGATGVVAGVLALRRGRGAGVALAGGLVCVVIGGWVVAAAKGGPGTGYGIVGGYLDLVIGAVGLALGGLAVARSRGFVGGRR</sequence>
<feature type="transmembrane region" description="Helical" evidence="2">
    <location>
        <begin position="54"/>
        <end position="74"/>
    </location>
</feature>
<name>A0ABQ3KF21_9PSEU</name>
<feature type="transmembrane region" description="Helical" evidence="2">
    <location>
        <begin position="81"/>
        <end position="99"/>
    </location>
</feature>
<evidence type="ECO:0000256" key="2">
    <source>
        <dbReference type="SAM" id="Phobius"/>
    </source>
</evidence>
<evidence type="ECO:0008006" key="5">
    <source>
        <dbReference type="Google" id="ProtNLM"/>
    </source>
</evidence>
<feature type="transmembrane region" description="Helical" evidence="2">
    <location>
        <begin position="111"/>
        <end position="133"/>
    </location>
</feature>
<keyword evidence="2" id="KW-1133">Transmembrane helix</keyword>
<dbReference type="Pfam" id="PF19733">
    <property type="entry name" value="DUF6223"/>
    <property type="match status" value="1"/>
</dbReference>
<accession>A0ABQ3KF21</accession>
<keyword evidence="2" id="KW-0812">Transmembrane</keyword>
<gene>
    <name evidence="3" type="ORF">GCM10017567_38980</name>
</gene>
<evidence type="ECO:0000313" key="3">
    <source>
        <dbReference type="EMBL" id="GHG17066.1"/>
    </source>
</evidence>
<dbReference type="EMBL" id="BNAW01000016">
    <property type="protein sequence ID" value="GHG17066.1"/>
    <property type="molecule type" value="Genomic_DNA"/>
</dbReference>